<dbReference type="InterPro" id="IPR004558">
    <property type="entry name" value="Coprogen_oxidase_HemN"/>
</dbReference>
<sequence>MGPSVGEPLFQPELLKRFDINGPRYTSYPTADRFHGEFSQQDYIEALKRTAKTGKPISLYYHLPFCPNICYYCGCNKIITKDHGRSAKYIKYLAKEMKMVTDVMGCSNKKIPVTQLHWGGGTPTFLSHEEMRELMHHTREHFELQEGGEYSIEIDPRRVSEADISLLAELGFNRISLGVQDFNLEVQQAVHRVQSVEETKAVIDWARKHGFNSVSVDLIYGLPKQTPETFKETVDAVIAMDPDRLSVYSYAHLPTIFKPQRRIAEDDLPVAKDKLSILANTIDQLNQAGFVFIGMDHFSKPDNELAVAQREGRLHRNFQGYSTQAECDLLAFGISSIGKVDNTYPQNLKTLDEYYHAIDHQQLPTMRGLELDKDDILRRQLIGELMCQFELDTDEFAKNHQIDFDTYFAKELPELKELEEAGLLEWQGRKIYVPTKGRLLVRRVAMAFDRHLRDAKTHARYSKVV</sequence>
<dbReference type="Gene3D" id="3.80.30.20">
    <property type="entry name" value="tm_1862 like domain"/>
    <property type="match status" value="1"/>
</dbReference>
<accession>A0A212U2B1</accession>
<gene>
    <name evidence="19" type="ORF">SAMN06295916_1587</name>
</gene>
<keyword evidence="5 15" id="KW-0004">4Fe-4S</keyword>
<feature type="binding site" evidence="17">
    <location>
        <position position="70"/>
    </location>
    <ligand>
        <name>[4Fe-4S] cluster</name>
        <dbReference type="ChEBI" id="CHEBI:49883"/>
        <note>4Fe-4S-S-AdoMet</note>
    </ligand>
</feature>
<feature type="binding site" evidence="16">
    <location>
        <begin position="72"/>
        <end position="74"/>
    </location>
    <ligand>
        <name>S-adenosyl-L-methionine</name>
        <dbReference type="ChEBI" id="CHEBI:59789"/>
        <label>2</label>
    </ligand>
</feature>
<evidence type="ECO:0000256" key="9">
    <source>
        <dbReference type="ARBA" id="ARBA00023002"/>
    </source>
</evidence>
<feature type="binding site" evidence="16">
    <location>
        <position position="153"/>
    </location>
    <ligand>
        <name>S-adenosyl-L-methionine</name>
        <dbReference type="ChEBI" id="CHEBI:59789"/>
        <label>1</label>
    </ligand>
</feature>
<evidence type="ECO:0000256" key="13">
    <source>
        <dbReference type="ARBA" id="ARBA00024295"/>
    </source>
</evidence>
<proteinExistence type="inferred from homology"/>
<dbReference type="GO" id="GO:0006782">
    <property type="term" value="P:protoporphyrinogen IX biosynthetic process"/>
    <property type="evidence" value="ECO:0007669"/>
    <property type="project" value="UniProtKB-UniPathway"/>
</dbReference>
<feature type="binding site" evidence="16">
    <location>
        <position position="60"/>
    </location>
    <ligand>
        <name>S-adenosyl-L-methionine</name>
        <dbReference type="ChEBI" id="CHEBI:59789"/>
        <label>1</label>
    </ligand>
</feature>
<protein>
    <recommendedName>
        <fullName evidence="15">Coproporphyrinogen-III oxidase</fullName>
        <ecNumber evidence="15">1.3.98.3</ecNumber>
    </recommendedName>
</protein>
<comment type="similarity">
    <text evidence="3 15">Belongs to the anaerobic coproporphyrinogen-III oxidase family.</text>
</comment>
<comment type="cofactor">
    <cofactor evidence="15 17">
        <name>[4Fe-4S] cluster</name>
        <dbReference type="ChEBI" id="CHEBI:49883"/>
    </cofactor>
    <text evidence="15 17">Binds 1 [4Fe-4S] cluster. The cluster is coordinated with 3 cysteines and an exchangeable S-adenosyl-L-methionine.</text>
</comment>
<dbReference type="GO" id="GO:0004109">
    <property type="term" value="F:coproporphyrinogen oxidase activity"/>
    <property type="evidence" value="ECO:0007669"/>
    <property type="project" value="InterPro"/>
</dbReference>
<evidence type="ECO:0000256" key="3">
    <source>
        <dbReference type="ARBA" id="ARBA00005493"/>
    </source>
</evidence>
<evidence type="ECO:0000256" key="15">
    <source>
        <dbReference type="PIRNR" id="PIRNR000167"/>
    </source>
</evidence>
<evidence type="ECO:0000313" key="19">
    <source>
        <dbReference type="EMBL" id="SNC72388.1"/>
    </source>
</evidence>
<reference evidence="20" key="1">
    <citation type="submission" date="2017-06" db="EMBL/GenBank/DDBJ databases">
        <authorList>
            <person name="Varghese N."/>
            <person name="Submissions S."/>
        </authorList>
    </citation>
    <scope>NUCLEOTIDE SEQUENCE [LARGE SCALE GENOMIC DNA]</scope>
    <source>
        <strain evidence="20">MWH-VicM1</strain>
    </source>
</reference>
<dbReference type="PANTHER" id="PTHR13932:SF6">
    <property type="entry name" value="OXYGEN-INDEPENDENT COPROPORPHYRINOGEN III OXIDASE"/>
    <property type="match status" value="1"/>
</dbReference>
<evidence type="ECO:0000256" key="17">
    <source>
        <dbReference type="PIRSR" id="PIRSR000167-2"/>
    </source>
</evidence>
<dbReference type="InterPro" id="IPR010723">
    <property type="entry name" value="HemN_C"/>
</dbReference>
<dbReference type="PANTHER" id="PTHR13932">
    <property type="entry name" value="COPROPORPHYRINIGEN III OXIDASE"/>
    <property type="match status" value="1"/>
</dbReference>
<dbReference type="PIRSF" id="PIRSF000167">
    <property type="entry name" value="HemN"/>
    <property type="match status" value="1"/>
</dbReference>
<feature type="binding site" evidence="16">
    <location>
        <position position="192"/>
    </location>
    <ligand>
        <name>S-adenosyl-L-methionine</name>
        <dbReference type="ChEBI" id="CHEBI:59789"/>
        <label>2</label>
    </ligand>
</feature>
<dbReference type="UniPathway" id="UPA00251">
    <property type="reaction ID" value="UER00323"/>
</dbReference>
<comment type="pathway">
    <text evidence="2 15">Porphyrin-containing compound metabolism; protoporphyrin-IX biosynthesis; protoporphyrinogen-IX from coproporphyrinogen-III (AdoMet route): step 1/1.</text>
</comment>
<feature type="binding site" evidence="16">
    <location>
        <position position="180"/>
    </location>
    <ligand>
        <name>S-adenosyl-L-methionine</name>
        <dbReference type="ChEBI" id="CHEBI:59789"/>
        <label>2</label>
    </ligand>
</feature>
<dbReference type="Pfam" id="PF04055">
    <property type="entry name" value="Radical_SAM"/>
    <property type="match status" value="1"/>
</dbReference>
<dbReference type="InterPro" id="IPR007197">
    <property type="entry name" value="rSAM"/>
</dbReference>
<feature type="binding site" evidence="16">
    <location>
        <position position="120"/>
    </location>
    <ligand>
        <name>S-adenosyl-L-methionine</name>
        <dbReference type="ChEBI" id="CHEBI:59789"/>
        <label>1</label>
    </ligand>
</feature>
<keyword evidence="20" id="KW-1185">Reference proteome</keyword>
<dbReference type="SFLD" id="SFLDG01065">
    <property type="entry name" value="anaerobic_coproporphyrinogen-I"/>
    <property type="match status" value="1"/>
</dbReference>
<feature type="binding site" evidence="16">
    <location>
        <position position="217"/>
    </location>
    <ligand>
        <name>S-adenosyl-L-methionine</name>
        <dbReference type="ChEBI" id="CHEBI:59789"/>
        <label>2</label>
    </ligand>
</feature>
<dbReference type="GO" id="GO:0005737">
    <property type="term" value="C:cytoplasm"/>
    <property type="evidence" value="ECO:0007669"/>
    <property type="project" value="UniProtKB-SubCell"/>
</dbReference>
<dbReference type="InterPro" id="IPR058240">
    <property type="entry name" value="rSAM_sf"/>
</dbReference>
<dbReference type="SFLD" id="SFLDS00029">
    <property type="entry name" value="Radical_SAM"/>
    <property type="match status" value="1"/>
</dbReference>
<comment type="subunit">
    <text evidence="4">Monomer.</text>
</comment>
<dbReference type="EC" id="1.3.98.3" evidence="15"/>
<dbReference type="PROSITE" id="PS51918">
    <property type="entry name" value="RADICAL_SAM"/>
    <property type="match status" value="1"/>
</dbReference>
<feature type="binding site" evidence="16">
    <location>
        <begin position="121"/>
        <end position="122"/>
    </location>
    <ligand>
        <name>S-adenosyl-L-methionine</name>
        <dbReference type="ChEBI" id="CHEBI:59789"/>
        <label>2</label>
    </ligand>
</feature>
<comment type="function">
    <text evidence="13">Involved in the heme biosynthesis. Catalyzes the anaerobic oxidative decarboxylation of propionate groups of rings A and B of coproporphyrinogen III to yield the vinyl groups in protoporphyrinogen IX.</text>
</comment>
<evidence type="ECO:0000256" key="7">
    <source>
        <dbReference type="ARBA" id="ARBA00022691"/>
    </source>
</evidence>
<dbReference type="SMART" id="SM00729">
    <property type="entry name" value="Elp3"/>
    <property type="match status" value="1"/>
</dbReference>
<evidence type="ECO:0000313" key="20">
    <source>
        <dbReference type="Proteomes" id="UP000197215"/>
    </source>
</evidence>
<evidence type="ECO:0000256" key="6">
    <source>
        <dbReference type="ARBA" id="ARBA00022490"/>
    </source>
</evidence>
<keyword evidence="7 15" id="KW-0949">S-adenosyl-L-methionine</keyword>
<dbReference type="NCBIfam" id="TIGR00538">
    <property type="entry name" value="hemN"/>
    <property type="match status" value="1"/>
</dbReference>
<dbReference type="CDD" id="cd01335">
    <property type="entry name" value="Radical_SAM"/>
    <property type="match status" value="1"/>
</dbReference>
<dbReference type="InterPro" id="IPR023404">
    <property type="entry name" value="rSAM_horseshoe"/>
</dbReference>
<keyword evidence="6 15" id="KW-0963">Cytoplasm</keyword>
<name>A0A212U2B1_9BURK</name>
<dbReference type="InterPro" id="IPR034505">
    <property type="entry name" value="Coproporphyrinogen-III_oxidase"/>
</dbReference>
<dbReference type="GO" id="GO:0046872">
    <property type="term" value="F:metal ion binding"/>
    <property type="evidence" value="ECO:0007669"/>
    <property type="project" value="UniProtKB-KW"/>
</dbReference>
<dbReference type="GO" id="GO:0051989">
    <property type="term" value="F:coproporphyrinogen dehydrogenase activity"/>
    <property type="evidence" value="ECO:0007669"/>
    <property type="project" value="UniProtKB-EC"/>
</dbReference>
<keyword evidence="10 15" id="KW-0408">Iron</keyword>
<dbReference type="InterPro" id="IPR006638">
    <property type="entry name" value="Elp3/MiaA/NifB-like_rSAM"/>
</dbReference>
<feature type="binding site" evidence="16">
    <location>
        <position position="337"/>
    </location>
    <ligand>
        <name>S-adenosyl-L-methionine</name>
        <dbReference type="ChEBI" id="CHEBI:59789"/>
        <label>1</label>
    </ligand>
</feature>
<evidence type="ECO:0000256" key="8">
    <source>
        <dbReference type="ARBA" id="ARBA00022723"/>
    </source>
</evidence>
<dbReference type="GO" id="GO:0051539">
    <property type="term" value="F:4 iron, 4 sulfur cluster binding"/>
    <property type="evidence" value="ECO:0007669"/>
    <property type="project" value="UniProtKB-KW"/>
</dbReference>
<keyword evidence="11 15" id="KW-0411">Iron-sulfur</keyword>
<dbReference type="SUPFAM" id="SSF102114">
    <property type="entry name" value="Radical SAM enzymes"/>
    <property type="match status" value="1"/>
</dbReference>
<feature type="binding site" evidence="17">
    <location>
        <position position="73"/>
    </location>
    <ligand>
        <name>[4Fe-4S] cluster</name>
        <dbReference type="ChEBI" id="CHEBI:49883"/>
        <note>4Fe-4S-S-AdoMet</note>
    </ligand>
</feature>
<dbReference type="FunFam" id="3.80.30.20:FF:000012">
    <property type="entry name" value="Coproporphyrinogen-III oxidase"/>
    <property type="match status" value="1"/>
</dbReference>
<dbReference type="SFLD" id="SFLDG01082">
    <property type="entry name" value="B12-binding_domain_containing"/>
    <property type="match status" value="1"/>
</dbReference>
<dbReference type="Pfam" id="PF06969">
    <property type="entry name" value="HemN_C"/>
    <property type="match status" value="1"/>
</dbReference>
<evidence type="ECO:0000256" key="12">
    <source>
        <dbReference type="ARBA" id="ARBA00023244"/>
    </source>
</evidence>
<comment type="catalytic activity">
    <reaction evidence="14 15">
        <text>coproporphyrinogen III + 2 S-adenosyl-L-methionine = protoporphyrinogen IX + 2 5'-deoxyadenosine + 2 L-methionine + 2 CO2</text>
        <dbReference type="Rhea" id="RHEA:15425"/>
        <dbReference type="ChEBI" id="CHEBI:16526"/>
        <dbReference type="ChEBI" id="CHEBI:17319"/>
        <dbReference type="ChEBI" id="CHEBI:57307"/>
        <dbReference type="ChEBI" id="CHEBI:57309"/>
        <dbReference type="ChEBI" id="CHEBI:57844"/>
        <dbReference type="ChEBI" id="CHEBI:59789"/>
        <dbReference type="EC" id="1.3.98.3"/>
    </reaction>
</comment>
<evidence type="ECO:0000256" key="16">
    <source>
        <dbReference type="PIRSR" id="PIRSR000167-1"/>
    </source>
</evidence>
<feature type="binding site" evidence="17">
    <location>
        <position position="66"/>
    </location>
    <ligand>
        <name>[4Fe-4S] cluster</name>
        <dbReference type="ChEBI" id="CHEBI:49883"/>
        <note>4Fe-4S-S-AdoMet</note>
    </ligand>
</feature>
<dbReference type="EMBL" id="FYEX01000002">
    <property type="protein sequence ID" value="SNC72388.1"/>
    <property type="molecule type" value="Genomic_DNA"/>
</dbReference>
<keyword evidence="8 15" id="KW-0479">Metal-binding</keyword>
<evidence type="ECO:0000256" key="5">
    <source>
        <dbReference type="ARBA" id="ARBA00022485"/>
    </source>
</evidence>
<evidence type="ECO:0000256" key="1">
    <source>
        <dbReference type="ARBA" id="ARBA00004496"/>
    </source>
</evidence>
<feature type="domain" description="Radical SAM core" evidence="18">
    <location>
        <begin position="51"/>
        <end position="288"/>
    </location>
</feature>
<dbReference type="AlphaFoldDB" id="A0A212U2B1"/>
<evidence type="ECO:0000256" key="2">
    <source>
        <dbReference type="ARBA" id="ARBA00004785"/>
    </source>
</evidence>
<evidence type="ECO:0000256" key="11">
    <source>
        <dbReference type="ARBA" id="ARBA00023014"/>
    </source>
</evidence>
<keyword evidence="9 15" id="KW-0560">Oxidoreductase</keyword>
<evidence type="ECO:0000256" key="4">
    <source>
        <dbReference type="ARBA" id="ARBA00011245"/>
    </source>
</evidence>
<organism evidence="19 20">
    <name type="scientific">Polynucleobacter victoriensis</name>
    <dbReference type="NCBI Taxonomy" id="2049319"/>
    <lineage>
        <taxon>Bacteria</taxon>
        <taxon>Pseudomonadati</taxon>
        <taxon>Pseudomonadota</taxon>
        <taxon>Betaproteobacteria</taxon>
        <taxon>Burkholderiales</taxon>
        <taxon>Burkholderiaceae</taxon>
        <taxon>Polynucleobacter</taxon>
    </lineage>
</organism>
<dbReference type="FunFam" id="1.10.10.920:FF:000001">
    <property type="entry name" value="Coproporphyrinogen-III oxidase"/>
    <property type="match status" value="1"/>
</dbReference>
<dbReference type="Proteomes" id="UP000197215">
    <property type="component" value="Unassembled WGS sequence"/>
</dbReference>
<dbReference type="Gene3D" id="1.10.10.920">
    <property type="match status" value="1"/>
</dbReference>
<evidence type="ECO:0000256" key="10">
    <source>
        <dbReference type="ARBA" id="ARBA00023004"/>
    </source>
</evidence>
<evidence type="ECO:0000256" key="14">
    <source>
        <dbReference type="ARBA" id="ARBA00048321"/>
    </source>
</evidence>
<evidence type="ECO:0000259" key="18">
    <source>
        <dbReference type="PROSITE" id="PS51918"/>
    </source>
</evidence>
<keyword evidence="12 15" id="KW-0627">Porphyrin biosynthesis</keyword>
<feature type="binding site" evidence="16">
    <location>
        <position position="251"/>
    </location>
    <ligand>
        <name>S-adenosyl-L-methionine</name>
        <dbReference type="ChEBI" id="CHEBI:59789"/>
        <label>2</label>
    </ligand>
</feature>
<comment type="subcellular location">
    <subcellularLocation>
        <location evidence="1 15">Cytoplasm</location>
    </subcellularLocation>
</comment>